<dbReference type="PROSITE" id="PS50088">
    <property type="entry name" value="ANK_REPEAT"/>
    <property type="match status" value="1"/>
</dbReference>
<reference evidence="2 3" key="1">
    <citation type="submission" date="2023-08" db="EMBL/GenBank/DDBJ databases">
        <title>Genome sequencing of plant associated microbes to promote plant fitness in Sorghum bicolor and Oryza sativa.</title>
        <authorList>
            <person name="Coleman-Derr D."/>
        </authorList>
    </citation>
    <scope>NUCLEOTIDE SEQUENCE [LARGE SCALE GENOMIC DNA]</scope>
    <source>
        <strain evidence="2 3">SLBN-33</strain>
    </source>
</reference>
<name>A0ABD5C7S6_9BURK</name>
<keyword evidence="1" id="KW-0040">ANK repeat</keyword>
<sequence>MRSGNVEVVAALLDYGVDVNDTSLGGDTALVLAAEAGDLPMVNLLLSRDVAVNAKMATLLSRYGAHPTVI</sequence>
<dbReference type="EMBL" id="JAVIZN010000001">
    <property type="protein sequence ID" value="MDR6201287.1"/>
    <property type="molecule type" value="Genomic_DNA"/>
</dbReference>
<accession>A0ABD5C7S6</accession>
<proteinExistence type="predicted"/>
<dbReference type="PROSITE" id="PS50297">
    <property type="entry name" value="ANK_REP_REGION"/>
    <property type="match status" value="1"/>
</dbReference>
<dbReference type="Pfam" id="PF12796">
    <property type="entry name" value="Ank_2"/>
    <property type="match status" value="1"/>
</dbReference>
<evidence type="ECO:0000256" key="1">
    <source>
        <dbReference type="PROSITE-ProRule" id="PRU00023"/>
    </source>
</evidence>
<dbReference type="Proteomes" id="UP001245184">
    <property type="component" value="Unassembled WGS sequence"/>
</dbReference>
<evidence type="ECO:0000313" key="3">
    <source>
        <dbReference type="Proteomes" id="UP001245184"/>
    </source>
</evidence>
<evidence type="ECO:0000313" key="2">
    <source>
        <dbReference type="EMBL" id="MDR6201287.1"/>
    </source>
</evidence>
<dbReference type="SUPFAM" id="SSF48403">
    <property type="entry name" value="Ankyrin repeat"/>
    <property type="match status" value="1"/>
</dbReference>
<dbReference type="InterPro" id="IPR002110">
    <property type="entry name" value="Ankyrin_rpt"/>
</dbReference>
<feature type="repeat" description="ANK" evidence="1">
    <location>
        <begin position="25"/>
        <end position="57"/>
    </location>
</feature>
<comment type="caution">
    <text evidence="2">The sequence shown here is derived from an EMBL/GenBank/DDBJ whole genome shotgun (WGS) entry which is preliminary data.</text>
</comment>
<dbReference type="InterPro" id="IPR036770">
    <property type="entry name" value="Ankyrin_rpt-contain_sf"/>
</dbReference>
<gene>
    <name evidence="2" type="ORF">QF025_000007</name>
</gene>
<organism evidence="2 3">
    <name type="scientific">Paraburkholderia graminis</name>
    <dbReference type="NCBI Taxonomy" id="60548"/>
    <lineage>
        <taxon>Bacteria</taxon>
        <taxon>Pseudomonadati</taxon>
        <taxon>Pseudomonadota</taxon>
        <taxon>Betaproteobacteria</taxon>
        <taxon>Burkholderiales</taxon>
        <taxon>Burkholderiaceae</taxon>
        <taxon>Paraburkholderia</taxon>
    </lineage>
</organism>
<dbReference type="AlphaFoldDB" id="A0ABD5C7S6"/>
<protein>
    <submittedName>
        <fullName evidence="2">Ankyrin repeat protein</fullName>
    </submittedName>
</protein>
<dbReference type="Gene3D" id="1.25.40.20">
    <property type="entry name" value="Ankyrin repeat-containing domain"/>
    <property type="match status" value="1"/>
</dbReference>